<dbReference type="CDD" id="cd00067">
    <property type="entry name" value="GAL4"/>
    <property type="match status" value="1"/>
</dbReference>
<dbReference type="SUPFAM" id="SSF57701">
    <property type="entry name" value="Zn2/Cys6 DNA-binding domain"/>
    <property type="match status" value="1"/>
</dbReference>
<evidence type="ECO:0000313" key="6">
    <source>
        <dbReference type="Proteomes" id="UP000244855"/>
    </source>
</evidence>
<dbReference type="GO" id="GO:0001080">
    <property type="term" value="P:nitrogen catabolite activation of transcription from RNA polymerase II promoter"/>
    <property type="evidence" value="ECO:0007669"/>
    <property type="project" value="TreeGrafter"/>
</dbReference>
<organism evidence="5 6">
    <name type="scientific">Periconia macrospinosa</name>
    <dbReference type="NCBI Taxonomy" id="97972"/>
    <lineage>
        <taxon>Eukaryota</taxon>
        <taxon>Fungi</taxon>
        <taxon>Dikarya</taxon>
        <taxon>Ascomycota</taxon>
        <taxon>Pezizomycotina</taxon>
        <taxon>Dothideomycetes</taxon>
        <taxon>Pleosporomycetidae</taxon>
        <taxon>Pleosporales</taxon>
        <taxon>Massarineae</taxon>
        <taxon>Periconiaceae</taxon>
        <taxon>Periconia</taxon>
    </lineage>
</organism>
<evidence type="ECO:0000256" key="2">
    <source>
        <dbReference type="ARBA" id="ARBA00023242"/>
    </source>
</evidence>
<dbReference type="Pfam" id="PF04082">
    <property type="entry name" value="Fungal_trans"/>
    <property type="match status" value="1"/>
</dbReference>
<dbReference type="PROSITE" id="PS00463">
    <property type="entry name" value="ZN2_CY6_FUNGAL_1"/>
    <property type="match status" value="1"/>
</dbReference>
<dbReference type="CDD" id="cd12148">
    <property type="entry name" value="fungal_TF_MHR"/>
    <property type="match status" value="1"/>
</dbReference>
<accession>A0A2V1EBS1</accession>
<dbReference type="PANTHER" id="PTHR31668:SF10">
    <property type="entry name" value="ZN(II)2CYS6 TRANSCRIPTION FACTOR (EUROFUNG)"/>
    <property type="match status" value="1"/>
</dbReference>
<dbReference type="GO" id="GO:0006351">
    <property type="term" value="P:DNA-templated transcription"/>
    <property type="evidence" value="ECO:0007669"/>
    <property type="project" value="InterPro"/>
</dbReference>
<feature type="compositionally biased region" description="Low complexity" evidence="3">
    <location>
        <begin position="580"/>
        <end position="598"/>
    </location>
</feature>
<dbReference type="InterPro" id="IPR007219">
    <property type="entry name" value="XnlR_reg_dom"/>
</dbReference>
<evidence type="ECO:0000256" key="1">
    <source>
        <dbReference type="ARBA" id="ARBA00022723"/>
    </source>
</evidence>
<proteinExistence type="predicted"/>
<dbReference type="GO" id="GO:0000981">
    <property type="term" value="F:DNA-binding transcription factor activity, RNA polymerase II-specific"/>
    <property type="evidence" value="ECO:0007669"/>
    <property type="project" value="InterPro"/>
</dbReference>
<dbReference type="GO" id="GO:0005634">
    <property type="term" value="C:nucleus"/>
    <property type="evidence" value="ECO:0007669"/>
    <property type="project" value="TreeGrafter"/>
</dbReference>
<evidence type="ECO:0000313" key="5">
    <source>
        <dbReference type="EMBL" id="PVI07981.1"/>
    </source>
</evidence>
<evidence type="ECO:0000259" key="4">
    <source>
        <dbReference type="PROSITE" id="PS50048"/>
    </source>
</evidence>
<evidence type="ECO:0000256" key="3">
    <source>
        <dbReference type="SAM" id="MobiDB-lite"/>
    </source>
</evidence>
<dbReference type="PANTHER" id="PTHR31668">
    <property type="entry name" value="GLUCOSE TRANSPORT TRANSCRIPTION REGULATOR RGT1-RELATED-RELATED"/>
    <property type="match status" value="1"/>
</dbReference>
<dbReference type="Gene3D" id="4.10.240.10">
    <property type="entry name" value="Zn(2)-C6 fungal-type DNA-binding domain"/>
    <property type="match status" value="1"/>
</dbReference>
<dbReference type="OrthoDB" id="3034343at2759"/>
<dbReference type="EMBL" id="KZ805302">
    <property type="protein sequence ID" value="PVI07981.1"/>
    <property type="molecule type" value="Genomic_DNA"/>
</dbReference>
<name>A0A2V1EBS1_9PLEO</name>
<dbReference type="InterPro" id="IPR050797">
    <property type="entry name" value="Carb_Metab_Trans_Reg"/>
</dbReference>
<dbReference type="SMART" id="SM00906">
    <property type="entry name" value="Fungal_trans"/>
    <property type="match status" value="1"/>
</dbReference>
<dbReference type="Pfam" id="PF00172">
    <property type="entry name" value="Zn_clus"/>
    <property type="match status" value="1"/>
</dbReference>
<sequence>MDGDATAPASARPYRSHKVPACNRCRYRKIRCEIDLPSQPCRFCRESQSSCNYSQPKQNVLALSARSHRPVRKYTRKIHERSQESTCSSRTYQDSVTRLSGATGTSLTQSSLMLNPPMAEDITILERYLTSQSSGARVTSKVYSTISDAPGDAIVYLTVPRPSKGLKPPLDPGRTQREVIEQVLNPFASEVRRLYFEYLHPYFPILDSTTFLDLWQNNNYRLSSTLVCDLYASALLFWNKSEVLRAHASPDAQFIWNQAISALQEDFAEPTISTVHAALLDMVGRPVLQVTSNIVNAGRVVTLAHSLGLHRDPTTWRATTHEKNVRIRLWWGVLIHDHWSSISHGIPPTINRVNYDVPIPSLASLVDENTSESHKRASSSFVHFCKLTQILGDILPYVYALTIDSITIWRNLRKVECALDDWVEDLPQNLKLECGTESMDGGGASNLWFSYLSIKLLLCRLAFKATIRDSTQANYEAKRYRLSNLRDSASEVADFVASLPDSSLHGFWMPYTSYLLVSAATTLLRCIVECTDLETKRNCIAKLVGFRDRLKRAQSELQWDLADFCLVRCNDSIQKIANAASAAQPATAPTSTTKSPLAGAALPHPNTSTPRSVTTSTSEYRIGNEHNNAPLTPAGTYSPGGEGSEAAAGMLPDGDGFSDLFLPTDSLDFPWETLWDNYNGPGHIQI</sequence>
<dbReference type="GO" id="GO:0008270">
    <property type="term" value="F:zinc ion binding"/>
    <property type="evidence" value="ECO:0007669"/>
    <property type="project" value="InterPro"/>
</dbReference>
<protein>
    <recommendedName>
        <fullName evidence="4">Zn(2)-C6 fungal-type domain-containing protein</fullName>
    </recommendedName>
</protein>
<keyword evidence="2" id="KW-0539">Nucleus</keyword>
<dbReference type="PROSITE" id="PS50048">
    <property type="entry name" value="ZN2_CY6_FUNGAL_2"/>
    <property type="match status" value="1"/>
</dbReference>
<dbReference type="InterPro" id="IPR001138">
    <property type="entry name" value="Zn2Cys6_DnaBD"/>
</dbReference>
<feature type="domain" description="Zn(2)-C6 fungal-type" evidence="4">
    <location>
        <begin position="21"/>
        <end position="53"/>
    </location>
</feature>
<gene>
    <name evidence="5" type="ORF">DM02DRAFT_608589</name>
</gene>
<reference evidence="5 6" key="1">
    <citation type="journal article" date="2018" name="Sci. Rep.">
        <title>Comparative genomics provides insights into the lifestyle and reveals functional heterogeneity of dark septate endophytic fungi.</title>
        <authorList>
            <person name="Knapp D.G."/>
            <person name="Nemeth J.B."/>
            <person name="Barry K."/>
            <person name="Hainaut M."/>
            <person name="Henrissat B."/>
            <person name="Johnson J."/>
            <person name="Kuo A."/>
            <person name="Lim J.H.P."/>
            <person name="Lipzen A."/>
            <person name="Nolan M."/>
            <person name="Ohm R.A."/>
            <person name="Tamas L."/>
            <person name="Grigoriev I.V."/>
            <person name="Spatafora J.W."/>
            <person name="Nagy L.G."/>
            <person name="Kovacs G.M."/>
        </authorList>
    </citation>
    <scope>NUCLEOTIDE SEQUENCE [LARGE SCALE GENOMIC DNA]</scope>
    <source>
        <strain evidence="5 6">DSE2036</strain>
    </source>
</reference>
<keyword evidence="1" id="KW-0479">Metal-binding</keyword>
<dbReference type="GO" id="GO:0003677">
    <property type="term" value="F:DNA binding"/>
    <property type="evidence" value="ECO:0007669"/>
    <property type="project" value="InterPro"/>
</dbReference>
<dbReference type="AlphaFoldDB" id="A0A2V1EBS1"/>
<dbReference type="Proteomes" id="UP000244855">
    <property type="component" value="Unassembled WGS sequence"/>
</dbReference>
<feature type="region of interest" description="Disordered" evidence="3">
    <location>
        <begin position="580"/>
        <end position="615"/>
    </location>
</feature>
<keyword evidence="6" id="KW-1185">Reference proteome</keyword>
<dbReference type="InterPro" id="IPR036864">
    <property type="entry name" value="Zn2-C6_fun-type_DNA-bd_sf"/>
</dbReference>
<dbReference type="STRING" id="97972.A0A2V1EBS1"/>